<evidence type="ECO:0000313" key="2">
    <source>
        <dbReference type="EMBL" id="KAK7834634.1"/>
    </source>
</evidence>
<name>A0AAW0K5M3_QUESU</name>
<dbReference type="Proteomes" id="UP000237347">
    <property type="component" value="Unassembled WGS sequence"/>
</dbReference>
<feature type="region of interest" description="Disordered" evidence="1">
    <location>
        <begin position="1"/>
        <end position="84"/>
    </location>
</feature>
<dbReference type="AlphaFoldDB" id="A0AAW0K5M3"/>
<sequence length="110" mass="12565">MAESPSSTRKTNPQKAPMETDMTAVKQLMQLSDIDTTTTTTNNNNNKRKKPETEEEVDERRSETTSSVKIEEIPGDEGEDYRPNKQKYRSLASIYMATKPMTNDKYAGRR</sequence>
<keyword evidence="3" id="KW-1185">Reference proteome</keyword>
<proteinExistence type="predicted"/>
<gene>
    <name evidence="2" type="ORF">CFP56_024584</name>
</gene>
<evidence type="ECO:0000313" key="3">
    <source>
        <dbReference type="Proteomes" id="UP000237347"/>
    </source>
</evidence>
<reference evidence="2 3" key="1">
    <citation type="journal article" date="2018" name="Sci. Data">
        <title>The draft genome sequence of cork oak.</title>
        <authorList>
            <person name="Ramos A.M."/>
            <person name="Usie A."/>
            <person name="Barbosa P."/>
            <person name="Barros P.M."/>
            <person name="Capote T."/>
            <person name="Chaves I."/>
            <person name="Simoes F."/>
            <person name="Abreu I."/>
            <person name="Carrasquinho I."/>
            <person name="Faro C."/>
            <person name="Guimaraes J.B."/>
            <person name="Mendonca D."/>
            <person name="Nobrega F."/>
            <person name="Rodrigues L."/>
            <person name="Saibo N.J.M."/>
            <person name="Varela M.C."/>
            <person name="Egas C."/>
            <person name="Matos J."/>
            <person name="Miguel C.M."/>
            <person name="Oliveira M.M."/>
            <person name="Ricardo C.P."/>
            <person name="Goncalves S."/>
        </authorList>
    </citation>
    <scope>NUCLEOTIDE SEQUENCE [LARGE SCALE GENOMIC DNA]</scope>
    <source>
        <strain evidence="3">cv. HL8</strain>
    </source>
</reference>
<accession>A0AAW0K5M3</accession>
<feature type="compositionally biased region" description="Polar residues" evidence="1">
    <location>
        <begin position="1"/>
        <end position="14"/>
    </location>
</feature>
<organism evidence="2 3">
    <name type="scientific">Quercus suber</name>
    <name type="common">Cork oak</name>
    <dbReference type="NCBI Taxonomy" id="58331"/>
    <lineage>
        <taxon>Eukaryota</taxon>
        <taxon>Viridiplantae</taxon>
        <taxon>Streptophyta</taxon>
        <taxon>Embryophyta</taxon>
        <taxon>Tracheophyta</taxon>
        <taxon>Spermatophyta</taxon>
        <taxon>Magnoliopsida</taxon>
        <taxon>eudicotyledons</taxon>
        <taxon>Gunneridae</taxon>
        <taxon>Pentapetalae</taxon>
        <taxon>rosids</taxon>
        <taxon>fabids</taxon>
        <taxon>Fagales</taxon>
        <taxon>Fagaceae</taxon>
        <taxon>Quercus</taxon>
    </lineage>
</organism>
<comment type="caution">
    <text evidence="2">The sequence shown here is derived from an EMBL/GenBank/DDBJ whole genome shotgun (WGS) entry which is preliminary data.</text>
</comment>
<feature type="compositionally biased region" description="Low complexity" evidence="1">
    <location>
        <begin position="36"/>
        <end position="45"/>
    </location>
</feature>
<dbReference type="EMBL" id="PKMF04000384">
    <property type="protein sequence ID" value="KAK7834634.1"/>
    <property type="molecule type" value="Genomic_DNA"/>
</dbReference>
<protein>
    <submittedName>
        <fullName evidence="2">Uncharacterized protein</fullName>
    </submittedName>
</protein>
<evidence type="ECO:0000256" key="1">
    <source>
        <dbReference type="SAM" id="MobiDB-lite"/>
    </source>
</evidence>